<accession>A0AAN7YV56</accession>
<reference evidence="1 2" key="1">
    <citation type="submission" date="2023-11" db="EMBL/GenBank/DDBJ databases">
        <title>Dfirmibasis_genome.</title>
        <authorList>
            <person name="Edelbroek B."/>
            <person name="Kjellin J."/>
            <person name="Jerlstrom-Hultqvist J."/>
            <person name="Soderbom F."/>
        </authorList>
    </citation>
    <scope>NUCLEOTIDE SEQUENCE [LARGE SCALE GENOMIC DNA]</scope>
    <source>
        <strain evidence="1 2">TNS-C-14</strain>
    </source>
</reference>
<comment type="caution">
    <text evidence="1">The sequence shown here is derived from an EMBL/GenBank/DDBJ whole genome shotgun (WGS) entry which is preliminary data.</text>
</comment>
<dbReference type="NCBIfam" id="TIGR01456">
    <property type="entry name" value="CECR5"/>
    <property type="match status" value="1"/>
</dbReference>
<evidence type="ECO:0000313" key="1">
    <source>
        <dbReference type="EMBL" id="KAK5581296.1"/>
    </source>
</evidence>
<dbReference type="SUPFAM" id="SSF56784">
    <property type="entry name" value="HAD-like"/>
    <property type="match status" value="1"/>
</dbReference>
<name>A0AAN7YV56_9MYCE</name>
<dbReference type="InterPro" id="IPR050324">
    <property type="entry name" value="CDP-alcohol_PTase-I"/>
</dbReference>
<dbReference type="Gene3D" id="3.40.50.1000">
    <property type="entry name" value="HAD superfamily/HAD-like"/>
    <property type="match status" value="2"/>
</dbReference>
<dbReference type="Pfam" id="PF13242">
    <property type="entry name" value="Hydrolase_like"/>
    <property type="match status" value="1"/>
</dbReference>
<dbReference type="NCBIfam" id="TIGR01460">
    <property type="entry name" value="HAD-SF-IIA"/>
    <property type="match status" value="1"/>
</dbReference>
<dbReference type="PANTHER" id="PTHR14269:SF4">
    <property type="entry name" value="CAT EYE SYNDROME CRITICAL REGION PROTEIN 5"/>
    <property type="match status" value="1"/>
</dbReference>
<organism evidence="1 2">
    <name type="scientific">Dictyostelium firmibasis</name>
    <dbReference type="NCBI Taxonomy" id="79012"/>
    <lineage>
        <taxon>Eukaryota</taxon>
        <taxon>Amoebozoa</taxon>
        <taxon>Evosea</taxon>
        <taxon>Eumycetozoa</taxon>
        <taxon>Dictyostelia</taxon>
        <taxon>Dictyosteliales</taxon>
        <taxon>Dictyosteliaceae</taxon>
        <taxon>Dictyostelium</taxon>
    </lineage>
</organism>
<dbReference type="InterPro" id="IPR023214">
    <property type="entry name" value="HAD_sf"/>
</dbReference>
<dbReference type="EMBL" id="JAVFKY010000002">
    <property type="protein sequence ID" value="KAK5581296.1"/>
    <property type="molecule type" value="Genomic_DNA"/>
</dbReference>
<protein>
    <submittedName>
        <fullName evidence="1">Uncharacterized protein</fullName>
    </submittedName>
</protein>
<dbReference type="GO" id="GO:0046474">
    <property type="term" value="P:glycerophospholipid biosynthetic process"/>
    <property type="evidence" value="ECO:0007669"/>
    <property type="project" value="TreeGrafter"/>
</dbReference>
<dbReference type="PANTHER" id="PTHR14269">
    <property type="entry name" value="CDP-DIACYLGLYCEROL--GLYCEROL-3-PHOSPHATE 3-PHOSPHATIDYLTRANSFERASE-RELATED"/>
    <property type="match status" value="1"/>
</dbReference>
<proteinExistence type="predicted"/>
<evidence type="ECO:0000313" key="2">
    <source>
        <dbReference type="Proteomes" id="UP001344447"/>
    </source>
</evidence>
<sequence length="359" mass="40724">MAIDETELKTTELIMKDLSFGVVFDIDGVLMRDGIIIPNATQALKLLEDKETGEPKYPYIFMTNNGGFTEEEKAKKISIVLEQEIPGDKVMVAHTPVKPLAEKYKDSDVLLISKTHETSKKLADWYGFKNYKSFQQYIEERPFLCPSKYSKFWTTGVAGEYDIKKEKTSEPLPIKSIILLEEPNDWGECIQVVSDILQSKDGLLKKNHIDLSEEQIIDLHVCNPDFTYGGEFLLPRYTMGALLECIKLLFKTQTGRDLIYTLYGKPYPLTYQYGKQLISDQISKLGFQNASIPKHIYAIGDNPYSDIKGANNLEHEGWISILVKTGCFKGDGNHPEIPAKYVVDNVYDAIKLILKLEGQ</sequence>
<dbReference type="AlphaFoldDB" id="A0AAN7YV56"/>
<dbReference type="Pfam" id="PF13344">
    <property type="entry name" value="Hydrolase_6"/>
    <property type="match status" value="1"/>
</dbReference>
<dbReference type="InterPro" id="IPR006353">
    <property type="entry name" value="HAD-SF_hydro_IIA_CECR5"/>
</dbReference>
<keyword evidence="2" id="KW-1185">Reference proteome</keyword>
<dbReference type="InterPro" id="IPR006357">
    <property type="entry name" value="HAD-SF_hydro_IIA"/>
</dbReference>
<dbReference type="GO" id="GO:0005739">
    <property type="term" value="C:mitochondrion"/>
    <property type="evidence" value="ECO:0007669"/>
    <property type="project" value="TreeGrafter"/>
</dbReference>
<dbReference type="Proteomes" id="UP001344447">
    <property type="component" value="Unassembled WGS sequence"/>
</dbReference>
<gene>
    <name evidence="1" type="ORF">RB653_001327</name>
</gene>
<dbReference type="InterPro" id="IPR036412">
    <property type="entry name" value="HAD-like_sf"/>
</dbReference>